<gene>
    <name evidence="17" type="ORF">FBZ90_103377</name>
</gene>
<dbReference type="GO" id="GO:0008270">
    <property type="term" value="F:zinc ion binding"/>
    <property type="evidence" value="ECO:0007669"/>
    <property type="project" value="InterPro"/>
</dbReference>
<keyword evidence="11" id="KW-0511">Multifunctional enzyme</keyword>
<dbReference type="InterPro" id="IPR016192">
    <property type="entry name" value="APOBEC/CMP_deaminase_Zn-bd"/>
</dbReference>
<dbReference type="CDD" id="cd01284">
    <property type="entry name" value="Riboflavin_deaminase-reductase"/>
    <property type="match status" value="1"/>
</dbReference>
<feature type="binding site" evidence="14">
    <location>
        <position position="203"/>
    </location>
    <ligand>
        <name>substrate</name>
    </ligand>
</feature>
<evidence type="ECO:0000256" key="12">
    <source>
        <dbReference type="PIRNR" id="PIRNR006769"/>
    </source>
</evidence>
<feature type="binding site" evidence="14">
    <location>
        <position position="207"/>
    </location>
    <ligand>
        <name>NADP(+)</name>
        <dbReference type="ChEBI" id="CHEBI:58349"/>
    </ligand>
</feature>
<dbReference type="SUPFAM" id="SSF53597">
    <property type="entry name" value="Dihydrofolate reductase-like"/>
    <property type="match status" value="1"/>
</dbReference>
<dbReference type="InterPro" id="IPR024072">
    <property type="entry name" value="DHFR-like_dom_sf"/>
</dbReference>
<dbReference type="NCBIfam" id="TIGR00326">
    <property type="entry name" value="eubact_ribD"/>
    <property type="match status" value="1"/>
</dbReference>
<evidence type="ECO:0000256" key="7">
    <source>
        <dbReference type="ARBA" id="ARBA00022723"/>
    </source>
</evidence>
<feature type="domain" description="CMP/dCMP-type deaminase" evidence="16">
    <location>
        <begin position="8"/>
        <end position="130"/>
    </location>
</feature>
<protein>
    <recommendedName>
        <fullName evidence="12">Riboflavin biosynthesis protein RibD</fullName>
    </recommendedName>
    <domain>
        <recommendedName>
            <fullName evidence="12">Diaminohydroxyphosphoribosylaminopyrimidine deaminase</fullName>
            <shortName evidence="12">DRAP deaminase</shortName>
            <ecNumber evidence="12">3.5.4.26</ecNumber>
        </recommendedName>
        <alternativeName>
            <fullName evidence="12">Riboflavin-specific deaminase</fullName>
        </alternativeName>
    </domain>
    <domain>
        <recommendedName>
            <fullName evidence="12">5-amino-6-(5-phosphoribosylamino)uracil reductase</fullName>
            <ecNumber evidence="12">1.1.1.193</ecNumber>
        </recommendedName>
        <alternativeName>
            <fullName evidence="12">HTP reductase</fullName>
        </alternativeName>
    </domain>
</protein>
<feature type="binding site" evidence="15">
    <location>
        <position position="91"/>
    </location>
    <ligand>
        <name>Zn(2+)</name>
        <dbReference type="ChEBI" id="CHEBI:29105"/>
        <note>catalytic</note>
    </ligand>
</feature>
<evidence type="ECO:0000256" key="13">
    <source>
        <dbReference type="PIRSR" id="PIRSR006769-1"/>
    </source>
</evidence>
<dbReference type="PROSITE" id="PS51747">
    <property type="entry name" value="CYT_DCMP_DEAMINASES_2"/>
    <property type="match status" value="1"/>
</dbReference>
<dbReference type="Proteomes" id="UP000315751">
    <property type="component" value="Unassembled WGS sequence"/>
</dbReference>
<proteinExistence type="inferred from homology"/>
<dbReference type="GO" id="GO:0008835">
    <property type="term" value="F:diaminohydroxyphosphoribosylaminopyrimidine deaminase activity"/>
    <property type="evidence" value="ECO:0007669"/>
    <property type="project" value="UniProtKB-EC"/>
</dbReference>
<feature type="active site" description="Proton donor" evidence="13">
    <location>
        <position position="59"/>
    </location>
</feature>
<evidence type="ECO:0000256" key="15">
    <source>
        <dbReference type="PIRSR" id="PIRSR006769-3"/>
    </source>
</evidence>
<keyword evidence="8 12" id="KW-0862">Zinc</keyword>
<dbReference type="InterPro" id="IPR002125">
    <property type="entry name" value="CMP_dCMP_dom"/>
</dbReference>
<feature type="binding site" evidence="14">
    <location>
        <position position="303"/>
    </location>
    <ligand>
        <name>substrate</name>
    </ligand>
</feature>
<comment type="catalytic activity">
    <reaction evidence="12">
        <text>2,5-diamino-6-hydroxy-4-(5-phosphoribosylamino)-pyrimidine + H2O + H(+) = 5-amino-6-(5-phospho-D-ribosylamino)uracil + NH4(+)</text>
        <dbReference type="Rhea" id="RHEA:21868"/>
        <dbReference type="ChEBI" id="CHEBI:15377"/>
        <dbReference type="ChEBI" id="CHEBI:15378"/>
        <dbReference type="ChEBI" id="CHEBI:28938"/>
        <dbReference type="ChEBI" id="CHEBI:58453"/>
        <dbReference type="ChEBI" id="CHEBI:58614"/>
        <dbReference type="EC" id="3.5.4.26"/>
    </reaction>
</comment>
<dbReference type="RefSeq" id="WP_246130192.1">
    <property type="nucleotide sequence ID" value="NZ_VITR01000003.1"/>
</dbReference>
<feature type="binding site" evidence="15">
    <location>
        <position position="57"/>
    </location>
    <ligand>
        <name>Zn(2+)</name>
        <dbReference type="ChEBI" id="CHEBI:29105"/>
        <note>catalytic</note>
    </ligand>
</feature>
<comment type="catalytic activity">
    <reaction evidence="12">
        <text>5-amino-6-(5-phospho-D-ribitylamino)uracil + NADP(+) = 5-amino-6-(5-phospho-D-ribosylamino)uracil + NADPH + H(+)</text>
        <dbReference type="Rhea" id="RHEA:17845"/>
        <dbReference type="ChEBI" id="CHEBI:15378"/>
        <dbReference type="ChEBI" id="CHEBI:57783"/>
        <dbReference type="ChEBI" id="CHEBI:58349"/>
        <dbReference type="ChEBI" id="CHEBI:58421"/>
        <dbReference type="ChEBI" id="CHEBI:58453"/>
        <dbReference type="EC" id="1.1.1.193"/>
    </reaction>
</comment>
<dbReference type="UniPathway" id="UPA00275">
    <property type="reaction ID" value="UER00401"/>
</dbReference>
<keyword evidence="12" id="KW-0378">Hydrolase</keyword>
<dbReference type="Pfam" id="PF00383">
    <property type="entry name" value="dCMP_cyt_deam_1"/>
    <property type="match status" value="1"/>
</dbReference>
<evidence type="ECO:0000256" key="3">
    <source>
        <dbReference type="ARBA" id="ARBA00004910"/>
    </source>
</evidence>
<dbReference type="Gene3D" id="3.40.140.10">
    <property type="entry name" value="Cytidine Deaminase, domain 2"/>
    <property type="match status" value="1"/>
</dbReference>
<dbReference type="Gene3D" id="3.40.430.10">
    <property type="entry name" value="Dihydrofolate Reductase, subunit A"/>
    <property type="match status" value="1"/>
</dbReference>
<dbReference type="AlphaFoldDB" id="A0A560HFS2"/>
<dbReference type="PIRSF" id="PIRSF006769">
    <property type="entry name" value="RibD"/>
    <property type="match status" value="1"/>
</dbReference>
<comment type="pathway">
    <text evidence="2 12">Cofactor biosynthesis; riboflavin biosynthesis; 5-amino-6-(D-ribitylamino)uracil from GTP: step 2/4.</text>
</comment>
<dbReference type="NCBIfam" id="TIGR00227">
    <property type="entry name" value="ribD_Cterm"/>
    <property type="match status" value="1"/>
</dbReference>
<accession>A0A560HFS2</accession>
<feature type="binding site" evidence="14">
    <location>
        <position position="211"/>
    </location>
    <ligand>
        <name>substrate</name>
    </ligand>
</feature>
<evidence type="ECO:0000313" key="18">
    <source>
        <dbReference type="Proteomes" id="UP000315751"/>
    </source>
</evidence>
<evidence type="ECO:0000259" key="16">
    <source>
        <dbReference type="PROSITE" id="PS51747"/>
    </source>
</evidence>
<dbReference type="PANTHER" id="PTHR38011:SF7">
    <property type="entry name" value="2,5-DIAMINO-6-RIBOSYLAMINO-4(3H)-PYRIMIDINONE 5'-PHOSPHATE REDUCTASE"/>
    <property type="match status" value="1"/>
</dbReference>
<evidence type="ECO:0000313" key="17">
    <source>
        <dbReference type="EMBL" id="TWB44469.1"/>
    </source>
</evidence>
<comment type="cofactor">
    <cofactor evidence="12 15">
        <name>Zn(2+)</name>
        <dbReference type="ChEBI" id="CHEBI:29105"/>
    </cofactor>
    <text evidence="12 15">Binds 1 zinc ion.</text>
</comment>
<dbReference type="SUPFAM" id="SSF53927">
    <property type="entry name" value="Cytidine deaminase-like"/>
    <property type="match status" value="1"/>
</dbReference>
<dbReference type="PROSITE" id="PS00903">
    <property type="entry name" value="CYT_DCMP_DEAMINASES_1"/>
    <property type="match status" value="1"/>
</dbReference>
<evidence type="ECO:0000256" key="4">
    <source>
        <dbReference type="ARBA" id="ARBA00005259"/>
    </source>
</evidence>
<sequence>MTHAHFTADDVAHMRAALSLASRGLGRCWPNPAVGCVIVRDGCVVGRGWTQPGGRPHAETVALAQAAGAAEGATAYVTLEPCSHVGKTPPCADALVAAGVARVVVAIGDPDPRVSGRGIARLRAAGIAVDLGLLEEEAGLVTEGFLRRVTEGRPMVTLKLATTLDGRIATKAHESQWITGPVARSWGHGLRATHDAIMVGIGTALADDPELTCRLPGLEDRSPVRIVVDSRLRLPLTSRLVRDARRVPVWVATLAGGDAHRRRAYQDCGVEVIEIEPDAGGVMPLRAVLAALGGRGLTRVLVEGGAQLAASLFKEDLVDRLEWYRAAKVIGGDGLAAAQGFGLERLDGAPRFACVDVRAAGDDKAESYRRIE</sequence>
<keyword evidence="7 12" id="KW-0479">Metal-binding</keyword>
<keyword evidence="9 12" id="KW-0521">NADP</keyword>
<dbReference type="InterPro" id="IPR016193">
    <property type="entry name" value="Cytidine_deaminase-like"/>
</dbReference>
<feature type="binding site" evidence="14">
    <location>
        <position position="230"/>
    </location>
    <ligand>
        <name>NADP(+)</name>
        <dbReference type="ChEBI" id="CHEBI:58349"/>
    </ligand>
</feature>
<dbReference type="EMBL" id="VITR01000003">
    <property type="protein sequence ID" value="TWB44469.1"/>
    <property type="molecule type" value="Genomic_DNA"/>
</dbReference>
<dbReference type="EC" id="3.5.4.26" evidence="12"/>
<feature type="binding site" evidence="14">
    <location>
        <position position="214"/>
    </location>
    <ligand>
        <name>substrate</name>
    </ligand>
</feature>
<dbReference type="GO" id="GO:0008703">
    <property type="term" value="F:5-amino-6-(5-phosphoribosylamino)uracil reductase activity"/>
    <property type="evidence" value="ECO:0007669"/>
    <property type="project" value="UniProtKB-EC"/>
</dbReference>
<evidence type="ECO:0000256" key="10">
    <source>
        <dbReference type="ARBA" id="ARBA00023002"/>
    </source>
</evidence>
<comment type="similarity">
    <text evidence="4 12">In the N-terminal section; belongs to the cytidine and deoxycytidylate deaminase family.</text>
</comment>
<feature type="binding site" evidence="14">
    <location>
        <begin position="305"/>
        <end position="311"/>
    </location>
    <ligand>
        <name>NADP(+)</name>
        <dbReference type="ChEBI" id="CHEBI:58349"/>
    </ligand>
</feature>
<evidence type="ECO:0000256" key="5">
    <source>
        <dbReference type="ARBA" id="ARBA00007417"/>
    </source>
</evidence>
<evidence type="ECO:0000256" key="6">
    <source>
        <dbReference type="ARBA" id="ARBA00022619"/>
    </source>
</evidence>
<dbReference type="GO" id="GO:0009231">
    <property type="term" value="P:riboflavin biosynthetic process"/>
    <property type="evidence" value="ECO:0007669"/>
    <property type="project" value="UniProtKB-UniPathway"/>
</dbReference>
<keyword evidence="6 12" id="KW-0686">Riboflavin biosynthesis</keyword>
<reference evidence="17 18" key="1">
    <citation type="submission" date="2019-06" db="EMBL/GenBank/DDBJ databases">
        <title>Genomic Encyclopedia of Type Strains, Phase IV (KMG-V): Genome sequencing to study the core and pangenomes of soil and plant-associated prokaryotes.</title>
        <authorList>
            <person name="Whitman W."/>
        </authorList>
    </citation>
    <scope>NUCLEOTIDE SEQUENCE [LARGE SCALE GENOMIC DNA]</scope>
    <source>
        <strain evidence="17 18">BR 11622</strain>
    </source>
</reference>
<feature type="binding site" evidence="14">
    <location>
        <position position="175"/>
    </location>
    <ligand>
        <name>substrate</name>
    </ligand>
</feature>
<evidence type="ECO:0000256" key="8">
    <source>
        <dbReference type="ARBA" id="ARBA00022833"/>
    </source>
</evidence>
<evidence type="ECO:0000256" key="9">
    <source>
        <dbReference type="ARBA" id="ARBA00022857"/>
    </source>
</evidence>
<dbReference type="GO" id="GO:0050661">
    <property type="term" value="F:NADP binding"/>
    <property type="evidence" value="ECO:0007669"/>
    <property type="project" value="InterPro"/>
</dbReference>
<comment type="similarity">
    <text evidence="5 12">In the C-terminal section; belongs to the HTP reductase family.</text>
</comment>
<dbReference type="PANTHER" id="PTHR38011">
    <property type="entry name" value="DIHYDROFOLATE REDUCTASE FAMILY PROTEIN (AFU_ORTHOLOGUE AFUA_8G06820)"/>
    <property type="match status" value="1"/>
</dbReference>
<evidence type="ECO:0000256" key="2">
    <source>
        <dbReference type="ARBA" id="ARBA00004882"/>
    </source>
</evidence>
<dbReference type="InterPro" id="IPR002734">
    <property type="entry name" value="RibDG_C"/>
</dbReference>
<dbReference type="InterPro" id="IPR004794">
    <property type="entry name" value="Eubact_RibD"/>
</dbReference>
<feature type="binding site" evidence="14">
    <location>
        <position position="161"/>
    </location>
    <ligand>
        <name>NADP(+)</name>
        <dbReference type="ChEBI" id="CHEBI:58349"/>
    </ligand>
</feature>
<name>A0A560HFS2_9PROT</name>
<dbReference type="EC" id="1.1.1.193" evidence="12"/>
<evidence type="ECO:0000256" key="1">
    <source>
        <dbReference type="ARBA" id="ARBA00002151"/>
    </source>
</evidence>
<evidence type="ECO:0000256" key="14">
    <source>
        <dbReference type="PIRSR" id="PIRSR006769-2"/>
    </source>
</evidence>
<dbReference type="InterPro" id="IPR011549">
    <property type="entry name" value="RibD_C"/>
</dbReference>
<dbReference type="Pfam" id="PF01872">
    <property type="entry name" value="RibD_C"/>
    <property type="match status" value="1"/>
</dbReference>
<feature type="binding site" evidence="14">
    <location>
        <position position="191"/>
    </location>
    <ligand>
        <name>substrate</name>
    </ligand>
</feature>
<comment type="pathway">
    <text evidence="3 12">Cofactor biosynthesis; riboflavin biosynthesis; 5-amino-6-(D-ribitylamino)uracil from GTP: step 3/4.</text>
</comment>
<comment type="function">
    <text evidence="1 12">Converts 2,5-diamino-6-(ribosylamino)-4(3h)-pyrimidinone 5'-phosphate into 5-amino-6-(ribosylamino)-2,4(1h,3h)-pyrimidinedione 5'-phosphate.</text>
</comment>
<feature type="binding site" evidence="15">
    <location>
        <position position="82"/>
    </location>
    <ligand>
        <name>Zn(2+)</name>
        <dbReference type="ChEBI" id="CHEBI:29105"/>
        <note>catalytic</note>
    </ligand>
</feature>
<keyword evidence="10 12" id="KW-0560">Oxidoreductase</keyword>
<feature type="binding site" evidence="14">
    <location>
        <position position="177"/>
    </location>
    <ligand>
        <name>NADP(+)</name>
        <dbReference type="ChEBI" id="CHEBI:58349"/>
    </ligand>
</feature>
<organism evidence="17 18">
    <name type="scientific">Nitrospirillum amazonense</name>
    <dbReference type="NCBI Taxonomy" id="28077"/>
    <lineage>
        <taxon>Bacteria</taxon>
        <taxon>Pseudomonadati</taxon>
        <taxon>Pseudomonadota</taxon>
        <taxon>Alphaproteobacteria</taxon>
        <taxon>Rhodospirillales</taxon>
        <taxon>Azospirillaceae</taxon>
        <taxon>Nitrospirillum</taxon>
    </lineage>
</organism>
<dbReference type="InterPro" id="IPR050765">
    <property type="entry name" value="Riboflavin_Biosynth_HTPR"/>
</dbReference>
<comment type="caution">
    <text evidence="17">The sequence shown here is derived from an EMBL/GenBank/DDBJ whole genome shotgun (WGS) entry which is preliminary data.</text>
</comment>
<evidence type="ECO:0000256" key="11">
    <source>
        <dbReference type="ARBA" id="ARBA00023268"/>
    </source>
</evidence>
<keyword evidence="18" id="KW-1185">Reference proteome</keyword>